<evidence type="ECO:0000313" key="3">
    <source>
        <dbReference type="EMBL" id="MBB6214584.1"/>
    </source>
</evidence>
<dbReference type="Proteomes" id="UP000579281">
    <property type="component" value="Unassembled WGS sequence"/>
</dbReference>
<gene>
    <name evidence="3" type="ORF">HNQ80_000667</name>
</gene>
<feature type="transmembrane region" description="Helical" evidence="1">
    <location>
        <begin position="7"/>
        <end position="40"/>
    </location>
</feature>
<keyword evidence="4" id="KW-1185">Reference proteome</keyword>
<organism evidence="3 4">
    <name type="scientific">Anaerosolibacter carboniphilus</name>
    <dbReference type="NCBI Taxonomy" id="1417629"/>
    <lineage>
        <taxon>Bacteria</taxon>
        <taxon>Bacillati</taxon>
        <taxon>Bacillota</taxon>
        <taxon>Clostridia</taxon>
        <taxon>Peptostreptococcales</taxon>
        <taxon>Thermotaleaceae</taxon>
        <taxon>Anaerosolibacter</taxon>
    </lineage>
</organism>
<keyword evidence="1" id="KW-0812">Transmembrane</keyword>
<feature type="domain" description="DUF58" evidence="2">
    <location>
        <begin position="195"/>
        <end position="362"/>
    </location>
</feature>
<evidence type="ECO:0000313" key="4">
    <source>
        <dbReference type="Proteomes" id="UP000579281"/>
    </source>
</evidence>
<name>A0A841KL55_9FIRM</name>
<comment type="caution">
    <text evidence="3">The sequence shown here is derived from an EMBL/GenBank/DDBJ whole genome shotgun (WGS) entry which is preliminary data.</text>
</comment>
<dbReference type="InterPro" id="IPR002881">
    <property type="entry name" value="DUF58"/>
</dbReference>
<dbReference type="AlphaFoldDB" id="A0A841KL55"/>
<evidence type="ECO:0000259" key="2">
    <source>
        <dbReference type="Pfam" id="PF01882"/>
    </source>
</evidence>
<dbReference type="PANTHER" id="PTHR34351:SF2">
    <property type="entry name" value="DUF58 DOMAIN-CONTAINING PROTEIN"/>
    <property type="match status" value="1"/>
</dbReference>
<dbReference type="EMBL" id="JACHEN010000003">
    <property type="protein sequence ID" value="MBB6214584.1"/>
    <property type="molecule type" value="Genomic_DNA"/>
</dbReference>
<keyword evidence="1" id="KW-1133">Transmembrane helix</keyword>
<dbReference type="RefSeq" id="WP_184308162.1">
    <property type="nucleotide sequence ID" value="NZ_JACHEN010000003.1"/>
</dbReference>
<evidence type="ECO:0000256" key="1">
    <source>
        <dbReference type="SAM" id="Phobius"/>
    </source>
</evidence>
<reference evidence="3 4" key="1">
    <citation type="submission" date="2020-08" db="EMBL/GenBank/DDBJ databases">
        <title>Genomic Encyclopedia of Type Strains, Phase IV (KMG-IV): sequencing the most valuable type-strain genomes for metagenomic binning, comparative biology and taxonomic classification.</title>
        <authorList>
            <person name="Goeker M."/>
        </authorList>
    </citation>
    <scope>NUCLEOTIDE SEQUENCE [LARGE SCALE GENOMIC DNA]</scope>
    <source>
        <strain evidence="3 4">DSM 103526</strain>
    </source>
</reference>
<dbReference type="PANTHER" id="PTHR34351">
    <property type="entry name" value="SLR1927 PROTEIN-RELATED"/>
    <property type="match status" value="1"/>
</dbReference>
<keyword evidence="1" id="KW-0472">Membrane</keyword>
<accession>A0A841KL55</accession>
<dbReference type="Pfam" id="PF01882">
    <property type="entry name" value="DUF58"/>
    <property type="match status" value="1"/>
</dbReference>
<protein>
    <submittedName>
        <fullName evidence="3">Uncharacterized protein (DUF58 family)</fullName>
    </submittedName>
</protein>
<proteinExistence type="predicted"/>
<sequence>MLRNGKIFIGLLLISFVFALLAGGILPYLILKILLLILFFSYMSIRINKKNLACFFYIDKKEVMVGDSLTLGYKLNNTSILPVAYGEIDCKIASRLGNTTISGEIKMINPLELVNIQRQIQCIHRGVYPVGRLRLKIRDIFHLFEETIDFNNQLELKVYPRIFQIKRMTIPAAEFFGNVSVSQNTYEDFSSIESIRKYAPGDPVKKIHWKASAKSGDLYVKNYELSANASILFIIDGYHGSYRNDVDGRLEEKVIEVAGSVIRHCLSKNLNTSLACTWRERNTIGGKDVSKFQLFLTALMDFIPEGNLPIEKVLEREKNMVPWGTTLIVLAVYLTKELCDEILNLRRKRIHVILILIKLKQEDAMDMYVYHGESLLREKKVIVHKVYLDSDIREILEDEPCIQSRKA</sequence>